<evidence type="ECO:0000313" key="4">
    <source>
        <dbReference type="EMBL" id="QPC57876.1"/>
    </source>
</evidence>
<feature type="compositionally biased region" description="Polar residues" evidence="1">
    <location>
        <begin position="59"/>
        <end position="76"/>
    </location>
</feature>
<sequence length="76" mass="8553">MAKPTILDWIKYYARYAHVKVKRAGVWTFICCALPCTCGMSMMATDNAPWWNLPKKPSADTNNTDGRDNSSPVDAR</sequence>
<reference evidence="3 5" key="1">
    <citation type="submission" date="2018-02" db="EMBL/GenBank/DDBJ databases">
        <title>Fusarium culmorum secondary metabolites in fungal-bacterial-plant interactions.</title>
        <authorList>
            <person name="Schmidt R."/>
        </authorList>
    </citation>
    <scope>NUCLEOTIDE SEQUENCE [LARGE SCALE GENOMIC DNA]</scope>
    <source>
        <strain evidence="3 5">PV</strain>
    </source>
</reference>
<dbReference type="EMBL" id="CP064747">
    <property type="protein sequence ID" value="QPC57876.1"/>
    <property type="molecule type" value="Genomic_DNA"/>
</dbReference>
<feature type="transmembrane region" description="Helical" evidence="2">
    <location>
        <begin position="24"/>
        <end position="44"/>
    </location>
</feature>
<evidence type="ECO:0000256" key="2">
    <source>
        <dbReference type="SAM" id="Phobius"/>
    </source>
</evidence>
<evidence type="ECO:0000313" key="5">
    <source>
        <dbReference type="Proteomes" id="UP000241587"/>
    </source>
</evidence>
<keyword evidence="2" id="KW-1133">Transmembrane helix</keyword>
<dbReference type="OrthoDB" id="5050094at2759"/>
<keyword evidence="2" id="KW-0472">Membrane</keyword>
<keyword evidence="5" id="KW-1185">Reference proteome</keyword>
<proteinExistence type="predicted"/>
<protein>
    <submittedName>
        <fullName evidence="3">Uncharacterized protein</fullName>
    </submittedName>
</protein>
<feature type="region of interest" description="Disordered" evidence="1">
    <location>
        <begin position="54"/>
        <end position="76"/>
    </location>
</feature>
<evidence type="ECO:0000256" key="1">
    <source>
        <dbReference type="SAM" id="MobiDB-lite"/>
    </source>
</evidence>
<dbReference type="EMBL" id="PVEM01000031">
    <property type="protein sequence ID" value="PTD01242.1"/>
    <property type="molecule type" value="Genomic_DNA"/>
</dbReference>
<organism evidence="3 5">
    <name type="scientific">Fusarium culmorum</name>
    <dbReference type="NCBI Taxonomy" id="5516"/>
    <lineage>
        <taxon>Eukaryota</taxon>
        <taxon>Fungi</taxon>
        <taxon>Dikarya</taxon>
        <taxon>Ascomycota</taxon>
        <taxon>Pezizomycotina</taxon>
        <taxon>Sordariomycetes</taxon>
        <taxon>Hypocreomycetidae</taxon>
        <taxon>Hypocreales</taxon>
        <taxon>Nectriaceae</taxon>
        <taxon>Fusarium</taxon>
    </lineage>
</organism>
<dbReference type="Proteomes" id="UP000241587">
    <property type="component" value="Unassembled WGS sequence"/>
</dbReference>
<name>A0A2T4GCD1_FUSCU</name>
<reference evidence="4" key="2">
    <citation type="submission" date="2020-11" db="EMBL/GenBank/DDBJ databases">
        <title>The chromosome-scale genome resource for two endophytic Fusarium species: F. culmorum and F. pseudograminearum.</title>
        <authorList>
            <person name="Yuan Z."/>
        </authorList>
    </citation>
    <scope>NUCLEOTIDE SEQUENCE</scope>
    <source>
        <strain evidence="4">Class2-1B</strain>
    </source>
</reference>
<accession>A0A2T4GCD1</accession>
<dbReference type="Proteomes" id="UP000663297">
    <property type="component" value="Chromosome 1"/>
</dbReference>
<keyword evidence="2" id="KW-0812">Transmembrane</keyword>
<evidence type="ECO:0000313" key="3">
    <source>
        <dbReference type="EMBL" id="PTD01242.1"/>
    </source>
</evidence>
<gene>
    <name evidence="3" type="ORF">FCULG_00012734</name>
    <name evidence="4" type="ORF">HYE67_000107</name>
</gene>
<dbReference type="OMA" id="DWIKYYA"/>
<dbReference type="AlphaFoldDB" id="A0A2T4GCD1"/>